<dbReference type="GO" id="GO:0015833">
    <property type="term" value="P:peptide transport"/>
    <property type="evidence" value="ECO:0007669"/>
    <property type="project" value="UniProtKB-KW"/>
</dbReference>
<dbReference type="Pfam" id="PF00496">
    <property type="entry name" value="SBP_bac_5"/>
    <property type="match status" value="1"/>
</dbReference>
<reference evidence="8 9" key="1">
    <citation type="journal article" date="2015" name="Genome Announc.">
        <title>Expanding the biotechnology potential of lactobacilli through comparative genomics of 213 strains and associated genera.</title>
        <authorList>
            <person name="Sun Z."/>
            <person name="Harris H.M."/>
            <person name="McCann A."/>
            <person name="Guo C."/>
            <person name="Argimon S."/>
            <person name="Zhang W."/>
            <person name="Yang X."/>
            <person name="Jeffery I.B."/>
            <person name="Cooney J.C."/>
            <person name="Kagawa T.F."/>
            <person name="Liu W."/>
            <person name="Song Y."/>
            <person name="Salvetti E."/>
            <person name="Wrobel A."/>
            <person name="Rasinkangas P."/>
            <person name="Parkhill J."/>
            <person name="Rea M.C."/>
            <person name="O'Sullivan O."/>
            <person name="Ritari J."/>
            <person name="Douillard F.P."/>
            <person name="Paul Ross R."/>
            <person name="Yang R."/>
            <person name="Briner A.E."/>
            <person name="Felis G.E."/>
            <person name="de Vos W.M."/>
            <person name="Barrangou R."/>
            <person name="Klaenhammer T.R."/>
            <person name="Caufield P.W."/>
            <person name="Cui Y."/>
            <person name="Zhang H."/>
            <person name="O'Toole P.W."/>
        </authorList>
    </citation>
    <scope>NUCLEOTIDE SEQUENCE [LARGE SCALE GENOMIC DNA]</scope>
    <source>
        <strain evidence="8 9">DSM 23037</strain>
    </source>
</reference>
<dbReference type="EMBL" id="AYZL01000008">
    <property type="protein sequence ID" value="KRN04653.1"/>
    <property type="molecule type" value="Genomic_DNA"/>
</dbReference>
<dbReference type="AlphaFoldDB" id="A0A0R2DWI7"/>
<proteinExistence type="inferred from homology"/>
<feature type="signal peptide" evidence="6">
    <location>
        <begin position="1"/>
        <end position="19"/>
    </location>
</feature>
<evidence type="ECO:0000256" key="4">
    <source>
        <dbReference type="ARBA" id="ARBA00022729"/>
    </source>
</evidence>
<dbReference type="PANTHER" id="PTHR30290">
    <property type="entry name" value="PERIPLASMIC BINDING COMPONENT OF ABC TRANSPORTER"/>
    <property type="match status" value="1"/>
</dbReference>
<feature type="chain" id="PRO_5038988029" evidence="6">
    <location>
        <begin position="20"/>
        <end position="545"/>
    </location>
</feature>
<evidence type="ECO:0000313" key="8">
    <source>
        <dbReference type="EMBL" id="KRN04653.1"/>
    </source>
</evidence>
<comment type="similarity">
    <text evidence="2">Belongs to the bacterial solute-binding protein 5 family.</text>
</comment>
<name>A0A0R2DWI7_9LACO</name>
<evidence type="ECO:0000256" key="1">
    <source>
        <dbReference type="ARBA" id="ARBA00004196"/>
    </source>
</evidence>
<keyword evidence="5" id="KW-0571">Peptide transport</keyword>
<dbReference type="SUPFAM" id="SSF53850">
    <property type="entry name" value="Periplasmic binding protein-like II"/>
    <property type="match status" value="1"/>
</dbReference>
<accession>A0A0R2DWI7</accession>
<dbReference type="Proteomes" id="UP000051378">
    <property type="component" value="Unassembled WGS sequence"/>
</dbReference>
<dbReference type="InterPro" id="IPR030678">
    <property type="entry name" value="Peptide/Ni-bd"/>
</dbReference>
<dbReference type="RefSeq" id="WP_056974287.1">
    <property type="nucleotide sequence ID" value="NZ_AYZL01000008.1"/>
</dbReference>
<feature type="domain" description="Solute-binding protein family 5" evidence="7">
    <location>
        <begin position="83"/>
        <end position="462"/>
    </location>
</feature>
<dbReference type="Gene3D" id="3.10.105.10">
    <property type="entry name" value="Dipeptide-binding Protein, Domain 3"/>
    <property type="match status" value="1"/>
</dbReference>
<dbReference type="CDD" id="cd08504">
    <property type="entry name" value="PBP2_OppA"/>
    <property type="match status" value="1"/>
</dbReference>
<dbReference type="FunFam" id="3.90.76.10:FF:000001">
    <property type="entry name" value="Oligopeptide ABC transporter substrate-binding protein"/>
    <property type="match status" value="1"/>
</dbReference>
<evidence type="ECO:0000256" key="5">
    <source>
        <dbReference type="ARBA" id="ARBA00022856"/>
    </source>
</evidence>
<evidence type="ECO:0000313" key="9">
    <source>
        <dbReference type="Proteomes" id="UP000051378"/>
    </source>
</evidence>
<dbReference type="PIRSF" id="PIRSF002741">
    <property type="entry name" value="MppA"/>
    <property type="match status" value="1"/>
</dbReference>
<dbReference type="Gene3D" id="3.90.76.10">
    <property type="entry name" value="Dipeptide-binding Protein, Domain 1"/>
    <property type="match status" value="1"/>
</dbReference>
<dbReference type="PANTHER" id="PTHR30290:SF10">
    <property type="entry name" value="PERIPLASMIC OLIGOPEPTIDE-BINDING PROTEIN-RELATED"/>
    <property type="match status" value="1"/>
</dbReference>
<evidence type="ECO:0000259" key="7">
    <source>
        <dbReference type="Pfam" id="PF00496"/>
    </source>
</evidence>
<dbReference type="InterPro" id="IPR039424">
    <property type="entry name" value="SBP_5"/>
</dbReference>
<dbReference type="PROSITE" id="PS51257">
    <property type="entry name" value="PROKAR_LIPOPROTEIN"/>
    <property type="match status" value="1"/>
</dbReference>
<dbReference type="STRING" id="1423744.FC86_GL000101"/>
<evidence type="ECO:0000256" key="2">
    <source>
        <dbReference type="ARBA" id="ARBA00005695"/>
    </source>
</evidence>
<evidence type="ECO:0000256" key="3">
    <source>
        <dbReference type="ARBA" id="ARBA00022448"/>
    </source>
</evidence>
<dbReference type="GO" id="GO:0030288">
    <property type="term" value="C:outer membrane-bounded periplasmic space"/>
    <property type="evidence" value="ECO:0007669"/>
    <property type="project" value="UniProtKB-ARBA"/>
</dbReference>
<dbReference type="PATRIC" id="fig|1423744.4.peg.104"/>
<sequence>MQKKWAVFASLLTVGTLLSGCSTGGSKQANNANAKSLNFVVQQEMPTADLSVASDTVSFTALNNVYEGLYRQDKNNELVLAGASEKPEVSEDGLTYKFKLRPDAKWSNGDSVKAQDYVYGWQRTVDPKTASQYAYLFSAIENGKETNAGTKAVSDLGIKAVGDYEIEIKLSQAIPYFERLLTLPIFFPQNQKVVEQYGKDYAINSDNAVYNGPYVLKNFSGPGTDDSWTYAKNEQYWDKSAVNLDSINVSVVKDSSTALNLFKNNQADDIVLTGELAQQNRNDEAYQSILQATTQYLEFNQRDSNSIFKNDNLRKAISYSIDRKALTESILGNGSMPSSGFVPKNIMKSPDGKDFTDAVGNYLNQDTNQAKEYWEKAKQELGIKSLNFSILSSDTDASKKIVEYLQNAIQTNLEGVKVNLTPVPFSVRLDRAAAGNFDLLMGSYGADYLDASSFSDLLKSGVSYNRGQWSNTQYDELINSAATSDVKSPQKRFDDLVNAEKIVMSQQGVSPLYQAVEAHMTNPKVKNYVAHPAGAKFDYKWLTVE</sequence>
<dbReference type="GO" id="GO:1904680">
    <property type="term" value="F:peptide transmembrane transporter activity"/>
    <property type="evidence" value="ECO:0007669"/>
    <property type="project" value="TreeGrafter"/>
</dbReference>
<dbReference type="OrthoDB" id="403896at2"/>
<keyword evidence="9" id="KW-1185">Reference proteome</keyword>
<keyword evidence="5" id="KW-0653">Protein transport</keyword>
<organism evidence="8 9">
    <name type="scientific">Holzapfeliella floricola DSM 23037 = JCM 16512</name>
    <dbReference type="NCBI Taxonomy" id="1423744"/>
    <lineage>
        <taxon>Bacteria</taxon>
        <taxon>Bacillati</taxon>
        <taxon>Bacillota</taxon>
        <taxon>Bacilli</taxon>
        <taxon>Lactobacillales</taxon>
        <taxon>Lactobacillaceae</taxon>
        <taxon>Holzapfeliella</taxon>
    </lineage>
</organism>
<protein>
    <submittedName>
        <fullName evidence="8">Oligopeptide ABC superfamily ATP binding cassette transporter, binding protein</fullName>
    </submittedName>
</protein>
<evidence type="ECO:0000256" key="6">
    <source>
        <dbReference type="SAM" id="SignalP"/>
    </source>
</evidence>
<dbReference type="FunFam" id="3.10.105.10:FF:000001">
    <property type="entry name" value="Oligopeptide ABC transporter, oligopeptide-binding protein"/>
    <property type="match status" value="1"/>
</dbReference>
<keyword evidence="4 6" id="KW-0732">Signal</keyword>
<dbReference type="InterPro" id="IPR000914">
    <property type="entry name" value="SBP_5_dom"/>
</dbReference>
<dbReference type="GO" id="GO:0043190">
    <property type="term" value="C:ATP-binding cassette (ABC) transporter complex"/>
    <property type="evidence" value="ECO:0007669"/>
    <property type="project" value="InterPro"/>
</dbReference>
<keyword evidence="3" id="KW-0813">Transport</keyword>
<comment type="subcellular location">
    <subcellularLocation>
        <location evidence="1">Cell envelope</location>
    </subcellularLocation>
</comment>
<gene>
    <name evidence="8" type="ORF">FC86_GL000101</name>
</gene>
<comment type="caution">
    <text evidence="8">The sequence shown here is derived from an EMBL/GenBank/DDBJ whole genome shotgun (WGS) entry which is preliminary data.</text>
</comment>
<dbReference type="Gene3D" id="3.40.190.10">
    <property type="entry name" value="Periplasmic binding protein-like II"/>
    <property type="match status" value="1"/>
</dbReference>